<dbReference type="AlphaFoldDB" id="A0AAV9NGV9"/>
<dbReference type="RefSeq" id="XP_064707956.1">
    <property type="nucleotide sequence ID" value="XM_064856056.1"/>
</dbReference>
<dbReference type="InterPro" id="IPR016181">
    <property type="entry name" value="Acyl_CoA_acyltransferase"/>
</dbReference>
<evidence type="ECO:0000313" key="2">
    <source>
        <dbReference type="EMBL" id="KAK5055986.1"/>
    </source>
</evidence>
<dbReference type="EMBL" id="JAVRRD010000008">
    <property type="protein sequence ID" value="KAK5055986.1"/>
    <property type="molecule type" value="Genomic_DNA"/>
</dbReference>
<gene>
    <name evidence="2" type="ORF">LTR84_012536</name>
</gene>
<name>A0AAV9NGV9_9EURO</name>
<dbReference type="PANTHER" id="PTHR42791">
    <property type="entry name" value="GNAT FAMILY ACETYLTRANSFERASE"/>
    <property type="match status" value="1"/>
</dbReference>
<protein>
    <recommendedName>
        <fullName evidence="1">N-acetyltransferase domain-containing protein</fullName>
    </recommendedName>
</protein>
<sequence length="267" mass="30054">MQLSFHYLWEDDLDTVSVEIATILQSTMESSPLRTLRYGAIPPDEFLSWLTKGVRADLEEQKKHPRIRWIDSKIGSPDVVRWEDIVIKDDDLASLVVANGPASKSNNSRIVAHAAFMYHPPEDDAASIEVGHHGTNEKPNPLPASGNRQLQEYFNAKVEKALKEEFAGMHCFEVRELNVLGPDYLRKGIASRLLDWIIPKADKKNIPIVLAATPHGYPLYLKHGFVEIEGENRIVECDMSEWGGTGIHRHVLMIRHPTPINMGGPEP</sequence>
<reference evidence="2 3" key="1">
    <citation type="submission" date="2023-08" db="EMBL/GenBank/DDBJ databases">
        <title>Black Yeasts Isolated from many extreme environments.</title>
        <authorList>
            <person name="Coleine C."/>
            <person name="Stajich J.E."/>
            <person name="Selbmann L."/>
        </authorList>
    </citation>
    <scope>NUCLEOTIDE SEQUENCE [LARGE SCALE GENOMIC DNA]</scope>
    <source>
        <strain evidence="2 3">CCFEE 5792</strain>
    </source>
</reference>
<dbReference type="PANTHER" id="PTHR42791:SF2">
    <property type="entry name" value="N-ACETYLTRANSFERASE DOMAIN-CONTAINING PROTEIN"/>
    <property type="match status" value="1"/>
</dbReference>
<accession>A0AAV9NGV9</accession>
<proteinExistence type="predicted"/>
<dbReference type="InterPro" id="IPR000182">
    <property type="entry name" value="GNAT_dom"/>
</dbReference>
<dbReference type="SUPFAM" id="SSF55729">
    <property type="entry name" value="Acyl-CoA N-acyltransferases (Nat)"/>
    <property type="match status" value="1"/>
</dbReference>
<feature type="domain" description="N-acetyltransferase" evidence="1">
    <location>
        <begin position="177"/>
        <end position="231"/>
    </location>
</feature>
<dbReference type="Pfam" id="PF13673">
    <property type="entry name" value="Acetyltransf_10"/>
    <property type="match status" value="1"/>
</dbReference>
<comment type="caution">
    <text evidence="2">The sequence shown here is derived from an EMBL/GenBank/DDBJ whole genome shotgun (WGS) entry which is preliminary data.</text>
</comment>
<organism evidence="2 3">
    <name type="scientific">Exophiala bonariae</name>
    <dbReference type="NCBI Taxonomy" id="1690606"/>
    <lineage>
        <taxon>Eukaryota</taxon>
        <taxon>Fungi</taxon>
        <taxon>Dikarya</taxon>
        <taxon>Ascomycota</taxon>
        <taxon>Pezizomycotina</taxon>
        <taxon>Eurotiomycetes</taxon>
        <taxon>Chaetothyriomycetidae</taxon>
        <taxon>Chaetothyriales</taxon>
        <taxon>Herpotrichiellaceae</taxon>
        <taxon>Exophiala</taxon>
    </lineage>
</organism>
<keyword evidence="3" id="KW-1185">Reference proteome</keyword>
<evidence type="ECO:0000313" key="3">
    <source>
        <dbReference type="Proteomes" id="UP001358417"/>
    </source>
</evidence>
<dbReference type="Gene3D" id="3.40.630.30">
    <property type="match status" value="1"/>
</dbReference>
<evidence type="ECO:0000259" key="1">
    <source>
        <dbReference type="Pfam" id="PF13673"/>
    </source>
</evidence>
<dbReference type="Proteomes" id="UP001358417">
    <property type="component" value="Unassembled WGS sequence"/>
</dbReference>
<dbReference type="InterPro" id="IPR052523">
    <property type="entry name" value="Trichothecene_AcTrans"/>
</dbReference>
<dbReference type="GeneID" id="89980679"/>